<feature type="compositionally biased region" description="Low complexity" evidence="1">
    <location>
        <begin position="94"/>
        <end position="112"/>
    </location>
</feature>
<gene>
    <name evidence="2" type="ORF">METZ01_LOCUS331173</name>
</gene>
<feature type="compositionally biased region" description="Polar residues" evidence="1">
    <location>
        <begin position="79"/>
        <end position="90"/>
    </location>
</feature>
<feature type="non-terminal residue" evidence="2">
    <location>
        <position position="1"/>
    </location>
</feature>
<dbReference type="EMBL" id="UINC01110663">
    <property type="protein sequence ID" value="SVC78319.1"/>
    <property type="molecule type" value="Genomic_DNA"/>
</dbReference>
<organism evidence="2">
    <name type="scientific">marine metagenome</name>
    <dbReference type="NCBI Taxonomy" id="408172"/>
    <lineage>
        <taxon>unclassified sequences</taxon>
        <taxon>metagenomes</taxon>
        <taxon>ecological metagenomes</taxon>
    </lineage>
</organism>
<dbReference type="AlphaFoldDB" id="A0A382PYA2"/>
<protein>
    <submittedName>
        <fullName evidence="2">Uncharacterized protein</fullName>
    </submittedName>
</protein>
<accession>A0A382PYA2</accession>
<proteinExistence type="predicted"/>
<evidence type="ECO:0000313" key="2">
    <source>
        <dbReference type="EMBL" id="SVC78319.1"/>
    </source>
</evidence>
<name>A0A382PYA2_9ZZZZ</name>
<evidence type="ECO:0000256" key="1">
    <source>
        <dbReference type="SAM" id="MobiDB-lite"/>
    </source>
</evidence>
<reference evidence="2" key="1">
    <citation type="submission" date="2018-05" db="EMBL/GenBank/DDBJ databases">
        <authorList>
            <person name="Lanie J.A."/>
            <person name="Ng W.-L."/>
            <person name="Kazmierczak K.M."/>
            <person name="Andrzejewski T.M."/>
            <person name="Davidsen T.M."/>
            <person name="Wayne K.J."/>
            <person name="Tettelin H."/>
            <person name="Glass J.I."/>
            <person name="Rusch D."/>
            <person name="Podicherti R."/>
            <person name="Tsui H.-C.T."/>
            <person name="Winkler M.E."/>
        </authorList>
    </citation>
    <scope>NUCLEOTIDE SEQUENCE</scope>
</reference>
<feature type="region of interest" description="Disordered" evidence="1">
    <location>
        <begin position="71"/>
        <end position="112"/>
    </location>
</feature>
<sequence>SKVSYQKSAVEEAVRIKSPMDYADIKSKKPKMVKKRVWLVTLKIPRHLIDDFQETETDIAGEKVNLEAVTSGEDELLDDTSTAQNNSQMAPEQMAPMGGPSLPGGMPNAPLA</sequence>